<evidence type="ECO:0000259" key="9">
    <source>
        <dbReference type="Pfam" id="PF03176"/>
    </source>
</evidence>
<comment type="subcellular location">
    <subcellularLocation>
        <location evidence="1">Cell membrane</location>
        <topology evidence="1">Multi-pass membrane protein</topology>
    </subcellularLocation>
</comment>
<dbReference type="FunFam" id="1.20.1640.10:FF:000020">
    <property type="entry name" value="Transmembrane transport protein MmpL10"/>
    <property type="match status" value="1"/>
</dbReference>
<protein>
    <submittedName>
        <fullName evidence="10">Putative transport protein MmpL1</fullName>
    </submittedName>
</protein>
<evidence type="ECO:0000256" key="7">
    <source>
        <dbReference type="SAM" id="MobiDB-lite"/>
    </source>
</evidence>
<dbReference type="AlphaFoldDB" id="A0A7I9YSI6"/>
<reference evidence="10 11" key="1">
    <citation type="journal article" date="2019" name="Emerg. Microbes Infect.">
        <title>Comprehensive subspecies identification of 175 nontuberculous mycobacteria species based on 7547 genomic profiles.</title>
        <authorList>
            <person name="Matsumoto Y."/>
            <person name="Kinjo T."/>
            <person name="Motooka D."/>
            <person name="Nabeya D."/>
            <person name="Jung N."/>
            <person name="Uechi K."/>
            <person name="Horii T."/>
            <person name="Iida T."/>
            <person name="Fujita J."/>
            <person name="Nakamura S."/>
        </authorList>
    </citation>
    <scope>NUCLEOTIDE SEQUENCE [LARGE SCALE GENOMIC DNA]</scope>
    <source>
        <strain evidence="10 11">JCM 30725</strain>
    </source>
</reference>
<evidence type="ECO:0000256" key="5">
    <source>
        <dbReference type="ARBA" id="ARBA00022989"/>
    </source>
</evidence>
<evidence type="ECO:0000256" key="6">
    <source>
        <dbReference type="ARBA" id="ARBA00023136"/>
    </source>
</evidence>
<evidence type="ECO:0000256" key="3">
    <source>
        <dbReference type="ARBA" id="ARBA00022475"/>
    </source>
</evidence>
<gene>
    <name evidence="10" type="primary">mmpL1</name>
    <name evidence="10" type="ORF">MBOU_36470</name>
</gene>
<dbReference type="InterPro" id="IPR050545">
    <property type="entry name" value="Mycobact_MmpL"/>
</dbReference>
<dbReference type="NCBIfam" id="TIGR00833">
    <property type="entry name" value="actII"/>
    <property type="match status" value="1"/>
</dbReference>
<dbReference type="EMBL" id="BLKZ01000001">
    <property type="protein sequence ID" value="GFG91605.1"/>
    <property type="molecule type" value="Genomic_DNA"/>
</dbReference>
<dbReference type="InterPro" id="IPR004869">
    <property type="entry name" value="MMPL_dom"/>
</dbReference>
<feature type="transmembrane region" description="Helical" evidence="8">
    <location>
        <begin position="865"/>
        <end position="884"/>
    </location>
</feature>
<evidence type="ECO:0000256" key="1">
    <source>
        <dbReference type="ARBA" id="ARBA00004651"/>
    </source>
</evidence>
<feature type="transmembrane region" description="Helical" evidence="8">
    <location>
        <begin position="247"/>
        <end position="271"/>
    </location>
</feature>
<sequence>MSTEPRARQLSTVAKTIRRLSIPVILAWVALTVVLNIVAPQLQEVSRTHSVSSSPRDAPSLIAMNRIGKNFQQFTSDTTAMVVLEGNDKLGDDAHRYYDTLITELSQDKAHIEHIENFWGDTLTAAGSQSADGKAAYVQLNLAGDQGSSQANESVAAVQRIVASVPAPPGIKVYVTGPGPSNADRVIYGQRSLEKLTGVTIVVIAIMLLLAYRSILTVVFALVTVGIELLALQGVIAALAFHDLIELSTFAVNVLVALSIAASTDYIIFLIGRYQEARTAGEDREAAYYNMFSGTAHVVLGSGLTVAGAMYCLSFTRLPFFNTMAASCAIALGMVVVASLTLAPAMFVVANRFGAFDPKRKVTTRRWRRIGTVVVRWPRPVLVGTVLISMIGLLALPGYQTSYNERLYIPDDTPSNIGYRASDRHFPQARMEPEVLMIEADHDLRNPADMLLLDRVARGVFHIPGVARVQSITRPLGAPIEHSSIPFQISLQNAETIKNIRYLNDLVADMTQMTDELQHMIDITQRMEDLTGQFTDVTHDMQGHSQQMQANTNELRDHIADFDDFWRPVRSYFYWERHCFDIPICWSTRSLFEATDGVDKLSEDVGNLVDDLDRLDTITPQILAQFPPLIATMKTVKGIAQKMTSTFSGLITQMDDMTRNAATMGRVFDATKNDDSFYLPPEAFDNPDFQRGLKLFLSPDGRSARFVITHQGIPATAEGISHIDRIMQAADEAVKGTPLEAANIYLSGTASTYKDIQEGSWYDLLIAVVASLCLIFLIMLAITRSAVAAVVIIGTVTLSLGSAFGLSVLFWQHILHIPLHWLVLAMAVIVMLAVGSDYNLLLVARLQEEIGAGLKTGMIRSMASTGRVVTTAGLVFAFTMGSMVTSDLLVVGQIGTTIMIGLLFDTLVVRAFMTPAIATLLGRWFWWPRRVHTNAPRWPASNQSVASCRLVHDSGAPGPTDSNGQVSNGRQVDVVP</sequence>
<feature type="region of interest" description="Disordered" evidence="7">
    <location>
        <begin position="950"/>
        <end position="976"/>
    </location>
</feature>
<evidence type="ECO:0000313" key="11">
    <source>
        <dbReference type="Proteomes" id="UP000465360"/>
    </source>
</evidence>
<dbReference type="Proteomes" id="UP000465360">
    <property type="component" value="Unassembled WGS sequence"/>
</dbReference>
<name>A0A7I9YSI6_MYCBU</name>
<keyword evidence="3" id="KW-1003">Cell membrane</keyword>
<dbReference type="Gene3D" id="1.20.1640.10">
    <property type="entry name" value="Multidrug efflux transporter AcrB transmembrane domain"/>
    <property type="match status" value="2"/>
</dbReference>
<keyword evidence="6 8" id="KW-0472">Membrane</keyword>
<accession>A0A7I9YSI6</accession>
<feature type="transmembrane region" description="Helical" evidence="8">
    <location>
        <begin position="219"/>
        <end position="241"/>
    </location>
</feature>
<proteinExistence type="inferred from homology"/>
<dbReference type="PANTHER" id="PTHR33406:SF6">
    <property type="entry name" value="MEMBRANE PROTEIN YDGH-RELATED"/>
    <property type="match status" value="1"/>
</dbReference>
<evidence type="ECO:0000313" key="10">
    <source>
        <dbReference type="EMBL" id="GFG91605.1"/>
    </source>
</evidence>
<dbReference type="InterPro" id="IPR004707">
    <property type="entry name" value="MmpL_fam"/>
</dbReference>
<feature type="transmembrane region" description="Helical" evidence="8">
    <location>
        <begin position="377"/>
        <end position="399"/>
    </location>
</feature>
<feature type="domain" description="Membrane transport protein MMPL" evidence="9">
    <location>
        <begin position="53"/>
        <end position="381"/>
    </location>
</feature>
<feature type="transmembrane region" description="Helical" evidence="8">
    <location>
        <begin position="789"/>
        <end position="814"/>
    </location>
</feature>
<feature type="transmembrane region" description="Helical" evidence="8">
    <location>
        <begin position="292"/>
        <end position="311"/>
    </location>
</feature>
<feature type="transmembrane region" description="Helical" evidence="8">
    <location>
        <begin position="323"/>
        <end position="356"/>
    </location>
</feature>
<dbReference type="SUPFAM" id="SSF82866">
    <property type="entry name" value="Multidrug efflux transporter AcrB transmembrane domain"/>
    <property type="match status" value="2"/>
</dbReference>
<evidence type="ECO:0000256" key="8">
    <source>
        <dbReference type="SAM" id="Phobius"/>
    </source>
</evidence>
<feature type="transmembrane region" description="Helical" evidence="8">
    <location>
        <begin position="820"/>
        <end position="844"/>
    </location>
</feature>
<comment type="similarity">
    <text evidence="2">Belongs to the resistance-nodulation-cell division (RND) (TC 2.A.6) family. MmpL subfamily.</text>
</comment>
<organism evidence="10 11">
    <name type="scientific">Mycobacterium bourgelatii</name>
    <dbReference type="NCBI Taxonomy" id="1273442"/>
    <lineage>
        <taxon>Bacteria</taxon>
        <taxon>Bacillati</taxon>
        <taxon>Actinomycetota</taxon>
        <taxon>Actinomycetes</taxon>
        <taxon>Mycobacteriales</taxon>
        <taxon>Mycobacteriaceae</taxon>
        <taxon>Mycobacterium</taxon>
    </lineage>
</organism>
<feature type="transmembrane region" description="Helical" evidence="8">
    <location>
        <begin position="761"/>
        <end position="782"/>
    </location>
</feature>
<feature type="compositionally biased region" description="Polar residues" evidence="7">
    <location>
        <begin position="960"/>
        <end position="970"/>
    </location>
</feature>
<dbReference type="FunFam" id="1.20.1640.10:FF:000018">
    <property type="entry name" value="Transmembrane transport protein MmpL10"/>
    <property type="match status" value="1"/>
</dbReference>
<feature type="domain" description="Membrane transport protein MMPL" evidence="9">
    <location>
        <begin position="601"/>
        <end position="940"/>
    </location>
</feature>
<dbReference type="GO" id="GO:0005886">
    <property type="term" value="C:plasma membrane"/>
    <property type="evidence" value="ECO:0007669"/>
    <property type="project" value="UniProtKB-SubCell"/>
</dbReference>
<keyword evidence="4 8" id="KW-0812">Transmembrane</keyword>
<evidence type="ECO:0000256" key="4">
    <source>
        <dbReference type="ARBA" id="ARBA00022692"/>
    </source>
</evidence>
<keyword evidence="5 8" id="KW-1133">Transmembrane helix</keyword>
<dbReference type="RefSeq" id="WP_205351368.1">
    <property type="nucleotide sequence ID" value="NZ_BLKZ01000001.1"/>
</dbReference>
<feature type="transmembrane region" description="Helical" evidence="8">
    <location>
        <begin position="20"/>
        <end position="39"/>
    </location>
</feature>
<evidence type="ECO:0000256" key="2">
    <source>
        <dbReference type="ARBA" id="ARBA00010157"/>
    </source>
</evidence>
<dbReference type="Pfam" id="PF03176">
    <property type="entry name" value="MMPL"/>
    <property type="match status" value="2"/>
</dbReference>
<feature type="transmembrane region" description="Helical" evidence="8">
    <location>
        <begin position="196"/>
        <end position="212"/>
    </location>
</feature>
<keyword evidence="11" id="KW-1185">Reference proteome</keyword>
<comment type="caution">
    <text evidence="10">The sequence shown here is derived from an EMBL/GenBank/DDBJ whole genome shotgun (WGS) entry which is preliminary data.</text>
</comment>
<dbReference type="PANTHER" id="PTHR33406">
    <property type="entry name" value="MEMBRANE PROTEIN MJ1562-RELATED"/>
    <property type="match status" value="1"/>
</dbReference>